<reference evidence="2" key="1">
    <citation type="submission" date="2022-11" db="UniProtKB">
        <authorList>
            <consortium name="WormBaseParasite"/>
        </authorList>
    </citation>
    <scope>IDENTIFICATION</scope>
</reference>
<dbReference type="Proteomes" id="UP000887580">
    <property type="component" value="Unplaced"/>
</dbReference>
<protein>
    <submittedName>
        <fullName evidence="2">Uncharacterized protein</fullName>
    </submittedName>
</protein>
<proteinExistence type="predicted"/>
<organism evidence="1 2">
    <name type="scientific">Panagrolaimus sp. PS1159</name>
    <dbReference type="NCBI Taxonomy" id="55785"/>
    <lineage>
        <taxon>Eukaryota</taxon>
        <taxon>Metazoa</taxon>
        <taxon>Ecdysozoa</taxon>
        <taxon>Nematoda</taxon>
        <taxon>Chromadorea</taxon>
        <taxon>Rhabditida</taxon>
        <taxon>Tylenchina</taxon>
        <taxon>Panagrolaimomorpha</taxon>
        <taxon>Panagrolaimoidea</taxon>
        <taxon>Panagrolaimidae</taxon>
        <taxon>Panagrolaimus</taxon>
    </lineage>
</organism>
<dbReference type="WBParaSite" id="PS1159_v2.g14394.t1">
    <property type="protein sequence ID" value="PS1159_v2.g14394.t1"/>
    <property type="gene ID" value="PS1159_v2.g14394"/>
</dbReference>
<name>A0AC35F6K5_9BILA</name>
<accession>A0AC35F6K5</accession>
<sequence length="222" mass="24989">MATKDFCLFNDKNYTSNDQYKNLNLNQNLQNSSSNAFSKLSKSISIEKTKPLDYDFEKNDTKKDSWKKSTKDFSRNSGNENYEKEYGLKKRKSHSNILNVSSTISLHIKAYENGAAAQAASIDGTKHAKNDAKQIFADFVFQNPFEFPRQQEESDDESPKVPEIAKYRASQRLLNPNQAASASNQMQKSPSGLSNQASLSQSLSQRSTKSSVCFLLKVKESI</sequence>
<evidence type="ECO:0000313" key="2">
    <source>
        <dbReference type="WBParaSite" id="PS1159_v2.g14394.t1"/>
    </source>
</evidence>
<evidence type="ECO:0000313" key="1">
    <source>
        <dbReference type="Proteomes" id="UP000887580"/>
    </source>
</evidence>